<gene>
    <name evidence="1" type="ORF">AAEY27_13975</name>
</gene>
<protein>
    <recommendedName>
        <fullName evidence="3">FidL-like membrane protein</fullName>
    </recommendedName>
</protein>
<dbReference type="EMBL" id="CP151800">
    <property type="protein sequence ID" value="WZV96788.1"/>
    <property type="molecule type" value="Genomic_DNA"/>
</dbReference>
<keyword evidence="2" id="KW-1185">Reference proteome</keyword>
<dbReference type="Proteomes" id="UP001466893">
    <property type="component" value="Chromosome"/>
</dbReference>
<proteinExistence type="predicted"/>
<reference evidence="1 2" key="1">
    <citation type="submission" date="2024-04" db="EMBL/GenBank/DDBJ databases">
        <title>Kosakonia calanthae sp. nov., a halophilic bacterium isolated from leaves of Calanthe tiplacata.</title>
        <authorList>
            <person name="Wu P."/>
        </authorList>
    </citation>
    <scope>NUCLEOTIDE SEQUENCE [LARGE SCALE GENOMIC DNA]</scope>
    <source>
        <strain evidence="1 2">BYX6</strain>
    </source>
</reference>
<accession>A0ABZ3B0Z0</accession>
<evidence type="ECO:0008006" key="3">
    <source>
        <dbReference type="Google" id="ProtNLM"/>
    </source>
</evidence>
<organism evidence="1 2">
    <name type="scientific">Kosakonia calanthes</name>
    <dbReference type="NCBI Taxonomy" id="3139408"/>
    <lineage>
        <taxon>Bacteria</taxon>
        <taxon>Pseudomonadati</taxon>
        <taxon>Pseudomonadota</taxon>
        <taxon>Gammaproteobacteria</taxon>
        <taxon>Enterobacterales</taxon>
        <taxon>Enterobacteriaceae</taxon>
        <taxon>Kosakonia</taxon>
    </lineage>
</organism>
<evidence type="ECO:0000313" key="2">
    <source>
        <dbReference type="Proteomes" id="UP001466893"/>
    </source>
</evidence>
<dbReference type="PROSITE" id="PS51257">
    <property type="entry name" value="PROKAR_LIPOPROTEIN"/>
    <property type="match status" value="1"/>
</dbReference>
<evidence type="ECO:0000313" key="1">
    <source>
        <dbReference type="EMBL" id="WZV96788.1"/>
    </source>
</evidence>
<sequence length="161" mass="18388">MMITKRMAVLILIFLIIGFSIGCLYALIVTKFRTTETCTASVVVFHKEVQANFTLDFMYNKKKQSGIVSISGSFHQRNRAEGTIRRDISYSWIENKNTYHLLSTNIDKIENVETLPDEVIATVLPAFYVYPNKRVNYSIKSQGNSGFLFTVGKRPIFICAR</sequence>
<name>A0ABZ3B0Z0_9ENTR</name>